<dbReference type="AlphaFoldDB" id="A0A484HFP3"/>
<proteinExistence type="predicted"/>
<name>A0A484HFP3_9BACT</name>
<protein>
    <recommendedName>
        <fullName evidence="2">TIGR04255 family protein</fullName>
    </recommendedName>
</protein>
<dbReference type="EMBL" id="CAACVI010000007">
    <property type="protein sequence ID" value="VEN73319.1"/>
    <property type="molecule type" value="Genomic_DNA"/>
</dbReference>
<reference evidence="1" key="1">
    <citation type="submission" date="2019-01" db="EMBL/GenBank/DDBJ databases">
        <authorList>
            <consortium name="Genoscope - CEA"/>
            <person name="William W."/>
        </authorList>
    </citation>
    <scope>NUCLEOTIDE SEQUENCE</scope>
    <source>
        <strain evidence="1">CR-1</strain>
    </source>
</reference>
<sequence length="228" mass="26007">MKNHNPEIQGLSIVFIGTFNPKIFSPLWFSSEKLIRKQEAEQAQNQLIHPDVVSFNLDWLALQVTRDRFSAGTTKEPYEEILRDLVLGTFKLLRHTPLTQMGINWERHFRIDSVEKWHRIGHALAPKNIWNNLLDNPGLTRLSIGEAPRRDGLKGKITVGVAPSPRVQPGIFIDINDHVEVQDTGNTLGADEIINVLENRWEDSSTRSNDIISGLLERLDDHINVNEK</sequence>
<evidence type="ECO:0000313" key="1">
    <source>
        <dbReference type="EMBL" id="VEN73319.1"/>
    </source>
</evidence>
<organism evidence="1">
    <name type="scientific">uncultured Desulfobacteraceae bacterium</name>
    <dbReference type="NCBI Taxonomy" id="218296"/>
    <lineage>
        <taxon>Bacteria</taxon>
        <taxon>Pseudomonadati</taxon>
        <taxon>Thermodesulfobacteriota</taxon>
        <taxon>Desulfobacteria</taxon>
        <taxon>Desulfobacterales</taxon>
        <taxon>Desulfobacteraceae</taxon>
        <taxon>environmental samples</taxon>
    </lineage>
</organism>
<gene>
    <name evidence="1" type="ORF">EPICR_150035</name>
</gene>
<evidence type="ECO:0008006" key="2">
    <source>
        <dbReference type="Google" id="ProtNLM"/>
    </source>
</evidence>
<accession>A0A484HFP3</accession>